<dbReference type="GO" id="GO:0005634">
    <property type="term" value="C:nucleus"/>
    <property type="evidence" value="ECO:0007669"/>
    <property type="project" value="TreeGrafter"/>
</dbReference>
<evidence type="ECO:0000256" key="2">
    <source>
        <dbReference type="ARBA" id="ARBA00022840"/>
    </source>
</evidence>
<sequence length="687" mass="76595">MSVVGIDLGTQFSKVAVAFQKKITMVPNDQSKFETTTLVTYTDKQREIGEAAETTFNRHFKNTVCQAKRYLGRDADDPTLAEESHRWNYCKLGRSDEGKVLFNVTTAEGKQDLSPEQVLAPFLRQLKEFTSKHLQGLPVKDCVITCPVYFTDAQRRSLLATAALAELNVLRLLNETTAVAVTYGLTRKLEENRRVMFVDMGYSNTQVSIVDFGPGQLEMYVTNSDAFLGARDFDFALFEHFRKQFETQHKGVSLAEDARARIRLMKGVERVKKILTGNKEAVLMLECLANEIDFNLRITRDEFDVLCRPLLERLSICVGKAVAEMRARDAKKSAAKQPSPNTDANANGDNATAATTNANATETKASKPLSIDSIEVTGGASRIRCVQEGLVEILKKHIPDSTIDKCRTTLNGDECVARGAVLMCAMLSSGFKVRDFKVQDTNQWPVLMSYAGAPGADGSETQTRQIVIQRYAPSPCTAKITFHKKESFAVAFEHPKDETKEHYSDLMNVEYPLKCNLAIGKFQVEMVNLLPNQAKDPQIKLVLALNKHGLLEQPQAELIEFVKVEPEKKAEAMEGIIIIIFFLHNLKKVMTTLFFVDEQSIVDKPATETPADASANKSEEKQTESSKSENVTNADSQQTGPNKEENQNKPDAEMVDKDKAKPSEPEKSESKTDDKTKPAPKKKEKKK</sequence>
<accession>X6NPZ9</accession>
<dbReference type="PRINTS" id="PR00301">
    <property type="entry name" value="HEATSHOCK70"/>
</dbReference>
<dbReference type="Gene3D" id="3.90.640.10">
    <property type="entry name" value="Actin, Chain A, domain 4"/>
    <property type="match status" value="1"/>
</dbReference>
<keyword evidence="2" id="KW-0067">ATP-binding</keyword>
<dbReference type="EMBL" id="ASPP01006868">
    <property type="protein sequence ID" value="ETO28096.1"/>
    <property type="molecule type" value="Genomic_DNA"/>
</dbReference>
<keyword evidence="4" id="KW-0346">Stress response</keyword>
<dbReference type="SUPFAM" id="SSF53067">
    <property type="entry name" value="Actin-like ATPase domain"/>
    <property type="match status" value="2"/>
</dbReference>
<feature type="compositionally biased region" description="Basic and acidic residues" evidence="3">
    <location>
        <begin position="642"/>
        <end position="677"/>
    </location>
</feature>
<dbReference type="InterPro" id="IPR013126">
    <property type="entry name" value="Hsp_70_fam"/>
</dbReference>
<dbReference type="Proteomes" id="UP000023152">
    <property type="component" value="Unassembled WGS sequence"/>
</dbReference>
<name>X6NPZ9_RETFI</name>
<keyword evidence="1" id="KW-0547">Nucleotide-binding</keyword>
<dbReference type="InterPro" id="IPR029047">
    <property type="entry name" value="HSP70_peptide-bd_sf"/>
</dbReference>
<evidence type="ECO:0000313" key="5">
    <source>
        <dbReference type="Proteomes" id="UP000023152"/>
    </source>
</evidence>
<protein>
    <submittedName>
        <fullName evidence="4">Heat shock protein</fullName>
    </submittedName>
</protein>
<evidence type="ECO:0000256" key="1">
    <source>
        <dbReference type="ARBA" id="ARBA00022741"/>
    </source>
</evidence>
<dbReference type="AlphaFoldDB" id="X6NPZ9"/>
<dbReference type="GO" id="GO:0005829">
    <property type="term" value="C:cytosol"/>
    <property type="evidence" value="ECO:0007669"/>
    <property type="project" value="TreeGrafter"/>
</dbReference>
<proteinExistence type="predicted"/>
<dbReference type="PANTHER" id="PTHR45639">
    <property type="entry name" value="HSC70CB, ISOFORM G-RELATED"/>
    <property type="match status" value="1"/>
</dbReference>
<dbReference type="OrthoDB" id="434160at2759"/>
<dbReference type="Gene3D" id="3.30.30.30">
    <property type="match status" value="1"/>
</dbReference>
<dbReference type="FunFam" id="3.90.640.10:FF:000004">
    <property type="entry name" value="Heat shock 70 kDa protein 4"/>
    <property type="match status" value="1"/>
</dbReference>
<evidence type="ECO:0000313" key="4">
    <source>
        <dbReference type="EMBL" id="ETO28096.1"/>
    </source>
</evidence>
<organism evidence="4 5">
    <name type="scientific">Reticulomyxa filosa</name>
    <dbReference type="NCBI Taxonomy" id="46433"/>
    <lineage>
        <taxon>Eukaryota</taxon>
        <taxon>Sar</taxon>
        <taxon>Rhizaria</taxon>
        <taxon>Retaria</taxon>
        <taxon>Foraminifera</taxon>
        <taxon>Monothalamids</taxon>
        <taxon>Reticulomyxidae</taxon>
        <taxon>Reticulomyxa</taxon>
    </lineage>
</organism>
<feature type="compositionally biased region" description="Basic residues" evidence="3">
    <location>
        <begin position="678"/>
        <end position="687"/>
    </location>
</feature>
<dbReference type="InterPro" id="IPR043129">
    <property type="entry name" value="ATPase_NBD"/>
</dbReference>
<reference evidence="4 5" key="1">
    <citation type="journal article" date="2013" name="Curr. Biol.">
        <title>The Genome of the Foraminiferan Reticulomyxa filosa.</title>
        <authorList>
            <person name="Glockner G."/>
            <person name="Hulsmann N."/>
            <person name="Schleicher M."/>
            <person name="Noegel A.A."/>
            <person name="Eichinger L."/>
            <person name="Gallinger C."/>
            <person name="Pawlowski J."/>
            <person name="Sierra R."/>
            <person name="Euteneuer U."/>
            <person name="Pillet L."/>
            <person name="Moustafa A."/>
            <person name="Platzer M."/>
            <person name="Groth M."/>
            <person name="Szafranski K."/>
            <person name="Schliwa M."/>
        </authorList>
    </citation>
    <scope>NUCLEOTIDE SEQUENCE [LARGE SCALE GENOMIC DNA]</scope>
</reference>
<feature type="region of interest" description="Disordered" evidence="3">
    <location>
        <begin position="606"/>
        <end position="687"/>
    </location>
</feature>
<evidence type="ECO:0000256" key="3">
    <source>
        <dbReference type="SAM" id="MobiDB-lite"/>
    </source>
</evidence>
<dbReference type="GO" id="GO:0005524">
    <property type="term" value="F:ATP binding"/>
    <property type="evidence" value="ECO:0007669"/>
    <property type="project" value="UniProtKB-KW"/>
</dbReference>
<dbReference type="PANTHER" id="PTHR45639:SF4">
    <property type="entry name" value="HSC70CB, ISOFORM G"/>
    <property type="match status" value="1"/>
</dbReference>
<keyword evidence="5" id="KW-1185">Reference proteome</keyword>
<feature type="compositionally biased region" description="Basic and acidic residues" evidence="3">
    <location>
        <begin position="617"/>
        <end position="627"/>
    </location>
</feature>
<gene>
    <name evidence="4" type="ORF">RFI_09038</name>
</gene>
<comment type="caution">
    <text evidence="4">The sequence shown here is derived from an EMBL/GenBank/DDBJ whole genome shotgun (WGS) entry which is preliminary data.</text>
</comment>
<feature type="compositionally biased region" description="Low complexity" evidence="3">
    <location>
        <begin position="341"/>
        <end position="363"/>
    </location>
</feature>
<dbReference type="Gene3D" id="3.30.420.40">
    <property type="match status" value="4"/>
</dbReference>
<feature type="region of interest" description="Disordered" evidence="3">
    <location>
        <begin position="329"/>
        <end position="365"/>
    </location>
</feature>
<dbReference type="Gene3D" id="2.60.34.10">
    <property type="entry name" value="Substrate Binding Domain Of DNAk, Chain A, domain 1"/>
    <property type="match status" value="1"/>
</dbReference>
<feature type="compositionally biased region" description="Polar residues" evidence="3">
    <location>
        <begin position="630"/>
        <end position="641"/>
    </location>
</feature>
<dbReference type="Pfam" id="PF00012">
    <property type="entry name" value="HSP70"/>
    <property type="match status" value="2"/>
</dbReference>
<dbReference type="GO" id="GO:0140662">
    <property type="term" value="F:ATP-dependent protein folding chaperone"/>
    <property type="evidence" value="ECO:0007669"/>
    <property type="project" value="InterPro"/>
</dbReference>